<protein>
    <submittedName>
        <fullName evidence="2">Uncharacterized protein</fullName>
    </submittedName>
</protein>
<reference evidence="2" key="1">
    <citation type="submission" date="2023-05" db="EMBL/GenBank/DDBJ databases">
        <title>Nepenthes gracilis genome sequencing.</title>
        <authorList>
            <person name="Fukushima K."/>
        </authorList>
    </citation>
    <scope>NUCLEOTIDE SEQUENCE</scope>
    <source>
        <strain evidence="2">SING2019-196</strain>
    </source>
</reference>
<organism evidence="2 3">
    <name type="scientific">Nepenthes gracilis</name>
    <name type="common">Slender pitcher plant</name>
    <dbReference type="NCBI Taxonomy" id="150966"/>
    <lineage>
        <taxon>Eukaryota</taxon>
        <taxon>Viridiplantae</taxon>
        <taxon>Streptophyta</taxon>
        <taxon>Embryophyta</taxon>
        <taxon>Tracheophyta</taxon>
        <taxon>Spermatophyta</taxon>
        <taxon>Magnoliopsida</taxon>
        <taxon>eudicotyledons</taxon>
        <taxon>Gunneridae</taxon>
        <taxon>Pentapetalae</taxon>
        <taxon>Caryophyllales</taxon>
        <taxon>Nepenthaceae</taxon>
        <taxon>Nepenthes</taxon>
    </lineage>
</organism>
<dbReference type="AlphaFoldDB" id="A0AAD3TA69"/>
<gene>
    <name evidence="2" type="ORF">Nepgr_027249</name>
</gene>
<accession>A0AAD3TA69</accession>
<sequence>MSHDNKETQIGKNTTCQHPPIQEKLHASKNRPIFQTGIFWHFVARRPLRTIRILHAQQEVHPKNDYLTEANYFSRIQDVSTANTYHLLPSDIQIISAYAHLGHMLDPRMQQLILAA</sequence>
<dbReference type="EMBL" id="BSYO01000029">
    <property type="protein sequence ID" value="GMH25406.1"/>
    <property type="molecule type" value="Genomic_DNA"/>
</dbReference>
<evidence type="ECO:0000256" key="1">
    <source>
        <dbReference type="SAM" id="MobiDB-lite"/>
    </source>
</evidence>
<feature type="region of interest" description="Disordered" evidence="1">
    <location>
        <begin position="1"/>
        <end position="21"/>
    </location>
</feature>
<comment type="caution">
    <text evidence="2">The sequence shown here is derived from an EMBL/GenBank/DDBJ whole genome shotgun (WGS) entry which is preliminary data.</text>
</comment>
<evidence type="ECO:0000313" key="3">
    <source>
        <dbReference type="Proteomes" id="UP001279734"/>
    </source>
</evidence>
<keyword evidence="3" id="KW-1185">Reference proteome</keyword>
<proteinExistence type="predicted"/>
<evidence type="ECO:0000313" key="2">
    <source>
        <dbReference type="EMBL" id="GMH25406.1"/>
    </source>
</evidence>
<dbReference type="Proteomes" id="UP001279734">
    <property type="component" value="Unassembled WGS sequence"/>
</dbReference>
<name>A0AAD3TA69_NEPGR</name>